<evidence type="ECO:0000313" key="3">
    <source>
        <dbReference type="EMBL" id="DAG01049.1"/>
    </source>
</evidence>
<name>A0A8S5V2U6_9CAUD</name>
<reference evidence="3" key="1">
    <citation type="journal article" date="2021" name="Proc. Natl. Acad. Sci. U.S.A.">
        <title>A Catalog of Tens of Thousands of Viruses from Human Metagenomes Reveals Hidden Associations with Chronic Diseases.</title>
        <authorList>
            <person name="Tisza M.J."/>
            <person name="Buck C.B."/>
        </authorList>
    </citation>
    <scope>NUCLEOTIDE SEQUENCE</scope>
    <source>
        <strain evidence="3">Ct6YY1</strain>
    </source>
</reference>
<feature type="domain" description="HTH cro/C1-type" evidence="2">
    <location>
        <begin position="15"/>
        <end position="61"/>
    </location>
</feature>
<protein>
    <submittedName>
        <fullName evidence="3">Helix-turn-helix XRE-family like protein</fullName>
    </submittedName>
</protein>
<dbReference type="GO" id="GO:0003677">
    <property type="term" value="F:DNA binding"/>
    <property type="evidence" value="ECO:0007669"/>
    <property type="project" value="InterPro"/>
</dbReference>
<feature type="compositionally biased region" description="Acidic residues" evidence="1">
    <location>
        <begin position="131"/>
        <end position="149"/>
    </location>
</feature>
<sequence length="174" mass="19459">MTSTRWWQYIEPVINGMTMRDAAKQAGFNQSAFTRWKNGAKADPDFVVKFARAFHLNVLEALVEAEFITEEEANLTEVTVGGPTLSDATNEELVKEFLNRCDPHAKRLFNTETGEESFEVSLHISPSPVSDADDSLPDDDDGLVQEWDDSVPHAADSSPDEQAEREKRGEDLID</sequence>
<dbReference type="Gene3D" id="1.10.260.40">
    <property type="entry name" value="lambda repressor-like DNA-binding domains"/>
    <property type="match status" value="1"/>
</dbReference>
<dbReference type="SUPFAM" id="SSF47413">
    <property type="entry name" value="lambda repressor-like DNA-binding domains"/>
    <property type="match status" value="1"/>
</dbReference>
<evidence type="ECO:0000256" key="1">
    <source>
        <dbReference type="SAM" id="MobiDB-lite"/>
    </source>
</evidence>
<dbReference type="InterPro" id="IPR001387">
    <property type="entry name" value="Cro/C1-type_HTH"/>
</dbReference>
<feature type="compositionally biased region" description="Basic and acidic residues" evidence="1">
    <location>
        <begin position="162"/>
        <end position="174"/>
    </location>
</feature>
<organism evidence="3">
    <name type="scientific">Siphoviridae sp. ct6YY1</name>
    <dbReference type="NCBI Taxonomy" id="2825343"/>
    <lineage>
        <taxon>Viruses</taxon>
        <taxon>Duplodnaviria</taxon>
        <taxon>Heunggongvirae</taxon>
        <taxon>Uroviricota</taxon>
        <taxon>Caudoviricetes</taxon>
    </lineage>
</organism>
<dbReference type="InterPro" id="IPR010982">
    <property type="entry name" value="Lambda_DNA-bd_dom_sf"/>
</dbReference>
<feature type="region of interest" description="Disordered" evidence="1">
    <location>
        <begin position="124"/>
        <end position="174"/>
    </location>
</feature>
<dbReference type="PROSITE" id="PS50943">
    <property type="entry name" value="HTH_CROC1"/>
    <property type="match status" value="1"/>
</dbReference>
<evidence type="ECO:0000259" key="2">
    <source>
        <dbReference type="PROSITE" id="PS50943"/>
    </source>
</evidence>
<accession>A0A8S5V2U6</accession>
<dbReference type="EMBL" id="BK016186">
    <property type="protein sequence ID" value="DAG01049.1"/>
    <property type="molecule type" value="Genomic_DNA"/>
</dbReference>
<proteinExistence type="predicted"/>